<sequence length="106" mass="12225">MKWFVWLFSFYVLFLSCIPCTAEDDCCIDEISTTQSSKNESQNEQHKPSCRCSPFFACSTCHGVIPNSVDLLFSKLTLPVSKLQFFYSERDLLDFPLAIWQPPRLS</sequence>
<keyword evidence="3" id="KW-1185">Reference proteome</keyword>
<keyword evidence="1" id="KW-0732">Signal</keyword>
<organism evidence="2 3">
    <name type="scientific">Pedobacter helvus</name>
    <dbReference type="NCBI Taxonomy" id="2563444"/>
    <lineage>
        <taxon>Bacteria</taxon>
        <taxon>Pseudomonadati</taxon>
        <taxon>Bacteroidota</taxon>
        <taxon>Sphingobacteriia</taxon>
        <taxon>Sphingobacteriales</taxon>
        <taxon>Sphingobacteriaceae</taxon>
        <taxon>Pedobacter</taxon>
    </lineage>
</organism>
<feature type="chain" id="PRO_5045341928" evidence="1">
    <location>
        <begin position="23"/>
        <end position="106"/>
    </location>
</feature>
<accession>A0ABW9JM28</accession>
<dbReference type="Proteomes" id="UP001517367">
    <property type="component" value="Unassembled WGS sequence"/>
</dbReference>
<dbReference type="Pfam" id="PF20365">
    <property type="entry name" value="DUF6660"/>
    <property type="match status" value="1"/>
</dbReference>
<comment type="caution">
    <text evidence="2">The sequence shown here is derived from an EMBL/GenBank/DDBJ whole genome shotgun (WGS) entry which is preliminary data.</text>
</comment>
<proteinExistence type="predicted"/>
<reference evidence="2 3" key="1">
    <citation type="submission" date="2024-12" db="EMBL/GenBank/DDBJ databases">
        <authorList>
            <person name="Hu S."/>
        </authorList>
    </citation>
    <scope>NUCLEOTIDE SEQUENCE [LARGE SCALE GENOMIC DNA]</scope>
    <source>
        <strain evidence="2 3">P-25</strain>
    </source>
</reference>
<dbReference type="InterPro" id="IPR046601">
    <property type="entry name" value="DUF6660"/>
</dbReference>
<protein>
    <submittedName>
        <fullName evidence="2">DUF6660 family protein</fullName>
    </submittedName>
</protein>
<dbReference type="EMBL" id="SRMP02000050">
    <property type="protein sequence ID" value="MFN0293520.1"/>
    <property type="molecule type" value="Genomic_DNA"/>
</dbReference>
<gene>
    <name evidence="2" type="ORF">E5L68_019225</name>
</gene>
<evidence type="ECO:0000313" key="2">
    <source>
        <dbReference type="EMBL" id="MFN0293520.1"/>
    </source>
</evidence>
<name>A0ABW9JM28_9SPHI</name>
<dbReference type="PROSITE" id="PS51257">
    <property type="entry name" value="PROKAR_LIPOPROTEIN"/>
    <property type="match status" value="1"/>
</dbReference>
<feature type="signal peptide" evidence="1">
    <location>
        <begin position="1"/>
        <end position="22"/>
    </location>
</feature>
<dbReference type="RefSeq" id="WP_394347852.1">
    <property type="nucleotide sequence ID" value="NZ_SRMP02000050.1"/>
</dbReference>
<evidence type="ECO:0000256" key="1">
    <source>
        <dbReference type="SAM" id="SignalP"/>
    </source>
</evidence>
<evidence type="ECO:0000313" key="3">
    <source>
        <dbReference type="Proteomes" id="UP001517367"/>
    </source>
</evidence>